<dbReference type="EMBL" id="MU827846">
    <property type="protein sequence ID" value="KAJ7318870.1"/>
    <property type="molecule type" value="Genomic_DNA"/>
</dbReference>
<proteinExistence type="predicted"/>
<reference evidence="2" key="1">
    <citation type="submission" date="2023-01" db="EMBL/GenBank/DDBJ databases">
        <title>Genome assembly of the deep-sea coral Lophelia pertusa.</title>
        <authorList>
            <person name="Herrera S."/>
            <person name="Cordes E."/>
        </authorList>
    </citation>
    <scope>NUCLEOTIDE SEQUENCE</scope>
    <source>
        <strain evidence="2">USNM1676648</strain>
        <tissue evidence="2">Polyp</tissue>
    </source>
</reference>
<dbReference type="OrthoDB" id="5989480at2759"/>
<accession>A0A9X0CE02</accession>
<dbReference type="Proteomes" id="UP001163046">
    <property type="component" value="Unassembled WGS sequence"/>
</dbReference>
<comment type="caution">
    <text evidence="2">The sequence shown here is derived from an EMBL/GenBank/DDBJ whole genome shotgun (WGS) entry which is preliminary data.</text>
</comment>
<feature type="region of interest" description="Disordered" evidence="1">
    <location>
        <begin position="75"/>
        <end position="132"/>
    </location>
</feature>
<evidence type="ECO:0000313" key="2">
    <source>
        <dbReference type="EMBL" id="KAJ7318870.1"/>
    </source>
</evidence>
<name>A0A9X0CE02_9CNID</name>
<dbReference type="AlphaFoldDB" id="A0A9X0CE02"/>
<protein>
    <submittedName>
        <fullName evidence="2">Uncharacterized protein</fullName>
    </submittedName>
</protein>
<evidence type="ECO:0000313" key="3">
    <source>
        <dbReference type="Proteomes" id="UP001163046"/>
    </source>
</evidence>
<feature type="compositionally biased region" description="Polar residues" evidence="1">
    <location>
        <begin position="75"/>
        <end position="94"/>
    </location>
</feature>
<evidence type="ECO:0000256" key="1">
    <source>
        <dbReference type="SAM" id="MobiDB-lite"/>
    </source>
</evidence>
<keyword evidence="3" id="KW-1185">Reference proteome</keyword>
<organism evidence="2 3">
    <name type="scientific">Desmophyllum pertusum</name>
    <dbReference type="NCBI Taxonomy" id="174260"/>
    <lineage>
        <taxon>Eukaryota</taxon>
        <taxon>Metazoa</taxon>
        <taxon>Cnidaria</taxon>
        <taxon>Anthozoa</taxon>
        <taxon>Hexacorallia</taxon>
        <taxon>Scleractinia</taxon>
        <taxon>Caryophylliina</taxon>
        <taxon>Caryophylliidae</taxon>
        <taxon>Desmophyllum</taxon>
    </lineage>
</organism>
<sequence length="140" mass="15640">MSSKAWKYSPLDKAAIDEAEVIAMAGVQVPKHPRVKGWEPSDVERLLPVELKTLPEITLSVLSSEPEQLKDERLFSSNASASKLKTGKTNNPSSKIKKEQLQQPQPDSDSDFESPKKRTKKQVPKKESSTNCNNFCKQCI</sequence>
<gene>
    <name evidence="2" type="ORF">OS493_037281</name>
</gene>